<dbReference type="PANTHER" id="PTHR22916:SF3">
    <property type="entry name" value="UDP-GLCNAC:BETAGAL BETA-1,3-N-ACETYLGLUCOSAMINYLTRANSFERASE-LIKE PROTEIN 1"/>
    <property type="match status" value="1"/>
</dbReference>
<dbReference type="PANTHER" id="PTHR22916">
    <property type="entry name" value="GLYCOSYLTRANSFERASE"/>
    <property type="match status" value="1"/>
</dbReference>
<organism evidence="2 3">
    <name type="scientific">Spirosoma montaniterrae</name>
    <dbReference type="NCBI Taxonomy" id="1178516"/>
    <lineage>
        <taxon>Bacteria</taxon>
        <taxon>Pseudomonadati</taxon>
        <taxon>Bacteroidota</taxon>
        <taxon>Cytophagia</taxon>
        <taxon>Cytophagales</taxon>
        <taxon>Cytophagaceae</taxon>
        <taxon>Spirosoma</taxon>
    </lineage>
</organism>
<dbReference type="Pfam" id="PF00535">
    <property type="entry name" value="Glycos_transf_2"/>
    <property type="match status" value="1"/>
</dbReference>
<dbReference type="InterPro" id="IPR001173">
    <property type="entry name" value="Glyco_trans_2-like"/>
</dbReference>
<proteinExistence type="predicted"/>
<reference evidence="2 3" key="1">
    <citation type="submission" date="2016-01" db="EMBL/GenBank/DDBJ databases">
        <authorList>
            <person name="Oliw E.H."/>
        </authorList>
    </citation>
    <scope>NUCLEOTIDE SEQUENCE [LARGE SCALE GENOMIC DNA]</scope>
    <source>
        <strain evidence="2 3">DY10</strain>
    </source>
</reference>
<dbReference type="SUPFAM" id="SSF53448">
    <property type="entry name" value="Nucleotide-diphospho-sugar transferases"/>
    <property type="match status" value="1"/>
</dbReference>
<gene>
    <name evidence="2" type="ORF">AWR27_21105</name>
</gene>
<dbReference type="InterPro" id="IPR029044">
    <property type="entry name" value="Nucleotide-diphossugar_trans"/>
</dbReference>
<dbReference type="STRING" id="1178516.AWR27_21105"/>
<evidence type="ECO:0000313" key="2">
    <source>
        <dbReference type="EMBL" id="AQG81586.1"/>
    </source>
</evidence>
<dbReference type="GO" id="GO:0016758">
    <property type="term" value="F:hexosyltransferase activity"/>
    <property type="evidence" value="ECO:0007669"/>
    <property type="project" value="UniProtKB-ARBA"/>
</dbReference>
<dbReference type="Proteomes" id="UP000187941">
    <property type="component" value="Chromosome"/>
</dbReference>
<feature type="domain" description="Glycosyltransferase 2-like" evidence="1">
    <location>
        <begin position="6"/>
        <end position="150"/>
    </location>
</feature>
<dbReference type="RefSeq" id="WP_077133051.1">
    <property type="nucleotide sequence ID" value="NZ_CP014263.1"/>
</dbReference>
<dbReference type="EMBL" id="CP014263">
    <property type="protein sequence ID" value="AQG81586.1"/>
    <property type="molecule type" value="Genomic_DNA"/>
</dbReference>
<evidence type="ECO:0000313" key="3">
    <source>
        <dbReference type="Proteomes" id="UP000187941"/>
    </source>
</evidence>
<sequence>MNRLFTILIPNFNGAEFIIRCIESVRNQTYTNVEVVVVDGKSIDGSHQLVDDIARLDKRVRRVDKPLDIGLSDAVNIGIASAKGDYVLWLGNDDYLVDDCVLDDVNTFLDSYQSETGIEPVICYGSYKIHWTASNVTENRLKRDLDYHLMWFTDSIMCGNVFFRPAFCKQHNILLKTHLQYCMDYDLWLQMIDKITDRREVACIPKRFIHVFSMREGNITGGNIYKSTYEAKNVALGHTRNPLKWIGIYLFIGTQLSFQKVRALYLNAYTFFSTR</sequence>
<dbReference type="OrthoDB" id="9788101at2"/>
<name>A0A1P9X1R7_9BACT</name>
<dbReference type="KEGG" id="smon:AWR27_21105"/>
<evidence type="ECO:0000259" key="1">
    <source>
        <dbReference type="Pfam" id="PF00535"/>
    </source>
</evidence>
<protein>
    <recommendedName>
        <fullName evidence="1">Glycosyltransferase 2-like domain-containing protein</fullName>
    </recommendedName>
</protein>
<dbReference type="AlphaFoldDB" id="A0A1P9X1R7"/>
<keyword evidence="3" id="KW-1185">Reference proteome</keyword>
<dbReference type="Gene3D" id="3.90.550.10">
    <property type="entry name" value="Spore Coat Polysaccharide Biosynthesis Protein SpsA, Chain A"/>
    <property type="match status" value="1"/>
</dbReference>
<accession>A0A1P9X1R7</accession>